<dbReference type="SUPFAM" id="SSF53474">
    <property type="entry name" value="alpha/beta-Hydrolases"/>
    <property type="match status" value="1"/>
</dbReference>
<comment type="caution">
    <text evidence="1">The sequence shown here is derived from an EMBL/GenBank/DDBJ whole genome shotgun (WGS) entry which is preliminary data.</text>
</comment>
<dbReference type="InterPro" id="IPR029058">
    <property type="entry name" value="AB_hydrolase_fold"/>
</dbReference>
<proteinExistence type="predicted"/>
<keyword evidence="2" id="KW-1185">Reference proteome</keyword>
<dbReference type="RefSeq" id="WP_131013225.1">
    <property type="nucleotide sequence ID" value="NZ_SIRE01000006.1"/>
</dbReference>
<accession>A0A4Q9DSX3</accession>
<sequence>MYQIDDYLNQLYPADKPKLSWNADGSSDWQEWRHQLKARFIEALGGFPSERAALEPALLERVELDGYIRERIEITTYPGLRMPAYVLIPSGSPGPFPVAVASHGHGYGSREVVGLKPDGSDLAGEPNLHKNMAVELVERGFLVIAPELIGFGDRRLAEDIEKGPNENSCFRLAAALLMRGRTLGGHRVYETMRAIDYILGRDEAQAGRLGMMGLSGGGLVAGFTAALDERIGATVVSGYTNTFKDSILAMSHCIDNYIPGILEWAEMPDLIGLIAPRPLLVEAGSSDPIFPIHGTLDAIAQLERIYRGSGAESAVEHDIFEGKHEVSGRRSFDWLKERV</sequence>
<reference evidence="1 2" key="1">
    <citation type="submission" date="2019-02" db="EMBL/GenBank/DDBJ databases">
        <title>Paenibacillus sp. nov., isolated from surface-sterilized tissue of Thalictrum simplex L.</title>
        <authorList>
            <person name="Tuo L."/>
        </authorList>
    </citation>
    <scope>NUCLEOTIDE SEQUENCE [LARGE SCALE GENOMIC DNA]</scope>
    <source>
        <strain evidence="1 2">N2SHLJ1</strain>
    </source>
</reference>
<dbReference type="PANTHER" id="PTHR22946:SF8">
    <property type="entry name" value="ACETYL XYLAN ESTERASE DOMAIN-CONTAINING PROTEIN"/>
    <property type="match status" value="1"/>
</dbReference>
<name>A0A4Q9DSX3_9BACL</name>
<dbReference type="InterPro" id="IPR050261">
    <property type="entry name" value="FrsA_esterase"/>
</dbReference>
<dbReference type="Pfam" id="PF12715">
    <property type="entry name" value="Abhydrolase_7"/>
    <property type="match status" value="1"/>
</dbReference>
<dbReference type="OrthoDB" id="8183145at2"/>
<protein>
    <submittedName>
        <fullName evidence="1">Dienelactone hydrolase</fullName>
    </submittedName>
</protein>
<dbReference type="Proteomes" id="UP000293142">
    <property type="component" value="Unassembled WGS sequence"/>
</dbReference>
<gene>
    <name evidence="1" type="ORF">EYB31_10375</name>
</gene>
<evidence type="ECO:0000313" key="2">
    <source>
        <dbReference type="Proteomes" id="UP000293142"/>
    </source>
</evidence>
<dbReference type="PANTHER" id="PTHR22946">
    <property type="entry name" value="DIENELACTONE HYDROLASE DOMAIN-CONTAINING PROTEIN-RELATED"/>
    <property type="match status" value="1"/>
</dbReference>
<dbReference type="InterPro" id="IPR025890">
    <property type="entry name" value="Abhydrolase_bac"/>
</dbReference>
<dbReference type="AlphaFoldDB" id="A0A4Q9DSX3"/>
<organism evidence="1 2">
    <name type="scientific">Paenibacillus thalictri</name>
    <dbReference type="NCBI Taxonomy" id="2527873"/>
    <lineage>
        <taxon>Bacteria</taxon>
        <taxon>Bacillati</taxon>
        <taxon>Bacillota</taxon>
        <taxon>Bacilli</taxon>
        <taxon>Bacillales</taxon>
        <taxon>Paenibacillaceae</taxon>
        <taxon>Paenibacillus</taxon>
    </lineage>
</organism>
<dbReference type="EMBL" id="SIRE01000006">
    <property type="protein sequence ID" value="TBL79979.1"/>
    <property type="molecule type" value="Genomic_DNA"/>
</dbReference>
<dbReference type="Gene3D" id="3.40.50.1820">
    <property type="entry name" value="alpha/beta hydrolase"/>
    <property type="match status" value="1"/>
</dbReference>
<evidence type="ECO:0000313" key="1">
    <source>
        <dbReference type="EMBL" id="TBL79979.1"/>
    </source>
</evidence>
<dbReference type="GO" id="GO:0016787">
    <property type="term" value="F:hydrolase activity"/>
    <property type="evidence" value="ECO:0007669"/>
    <property type="project" value="UniProtKB-KW"/>
</dbReference>
<keyword evidence="1" id="KW-0378">Hydrolase</keyword>